<sequence>MDVDGDVVVSCEGDGLDKVAIGDGKVLSDTVNEYVPIEGEKVSYASKVLGDKVRDRTTCPSFFGEEVLEVEGDRSDDLFSAVRVGTSHPETTRPTTTVAPKKKVVVAVPEVTKNAAYLASNPPKKSARKVSSTVGAVVVTSVTGQNAVVVEHGTKVANGMYKAIKIVEDRYGKASSSTGSASKTRVGIGKVTKENVQRGIKARKLAGSKLGDRKVLAE</sequence>
<comment type="caution">
    <text evidence="1">The sequence shown here is derived from an EMBL/GenBank/DDBJ whole genome shotgun (WGS) entry which is preliminary data.</text>
</comment>
<evidence type="ECO:0000313" key="2">
    <source>
        <dbReference type="Proteomes" id="UP001472677"/>
    </source>
</evidence>
<dbReference type="Proteomes" id="UP001472677">
    <property type="component" value="Unassembled WGS sequence"/>
</dbReference>
<gene>
    <name evidence="1" type="ORF">V6N12_063778</name>
</gene>
<reference evidence="1 2" key="1">
    <citation type="journal article" date="2024" name="G3 (Bethesda)">
        <title>Genome assembly of Hibiscus sabdariffa L. provides insights into metabolisms of medicinal natural products.</title>
        <authorList>
            <person name="Kim T."/>
        </authorList>
    </citation>
    <scope>NUCLEOTIDE SEQUENCE [LARGE SCALE GENOMIC DNA]</scope>
    <source>
        <strain evidence="1">TK-2024</strain>
        <tissue evidence="1">Old leaves</tissue>
    </source>
</reference>
<accession>A0ABR2AWF5</accession>
<dbReference type="EMBL" id="JBBPBM010000286">
    <property type="protein sequence ID" value="KAK8497929.1"/>
    <property type="molecule type" value="Genomic_DNA"/>
</dbReference>
<organism evidence="1 2">
    <name type="scientific">Hibiscus sabdariffa</name>
    <name type="common">roselle</name>
    <dbReference type="NCBI Taxonomy" id="183260"/>
    <lineage>
        <taxon>Eukaryota</taxon>
        <taxon>Viridiplantae</taxon>
        <taxon>Streptophyta</taxon>
        <taxon>Embryophyta</taxon>
        <taxon>Tracheophyta</taxon>
        <taxon>Spermatophyta</taxon>
        <taxon>Magnoliopsida</taxon>
        <taxon>eudicotyledons</taxon>
        <taxon>Gunneridae</taxon>
        <taxon>Pentapetalae</taxon>
        <taxon>rosids</taxon>
        <taxon>malvids</taxon>
        <taxon>Malvales</taxon>
        <taxon>Malvaceae</taxon>
        <taxon>Malvoideae</taxon>
        <taxon>Hibiscus</taxon>
    </lineage>
</organism>
<evidence type="ECO:0008006" key="3">
    <source>
        <dbReference type="Google" id="ProtNLM"/>
    </source>
</evidence>
<evidence type="ECO:0000313" key="1">
    <source>
        <dbReference type="EMBL" id="KAK8497929.1"/>
    </source>
</evidence>
<keyword evidence="2" id="KW-1185">Reference proteome</keyword>
<name>A0ABR2AWF5_9ROSI</name>
<proteinExistence type="predicted"/>
<protein>
    <recommendedName>
        <fullName evidence="3">Senescence domain-containing protein</fullName>
    </recommendedName>
</protein>